<keyword evidence="2" id="KW-0812">Transmembrane</keyword>
<feature type="transmembrane region" description="Helical" evidence="2">
    <location>
        <begin position="7"/>
        <end position="33"/>
    </location>
</feature>
<evidence type="ECO:0000256" key="2">
    <source>
        <dbReference type="SAM" id="Phobius"/>
    </source>
</evidence>
<dbReference type="InterPro" id="IPR053951">
    <property type="entry name" value="K_trans_N"/>
</dbReference>
<dbReference type="Proteomes" id="UP000007015">
    <property type="component" value="Chromosome 2"/>
</dbReference>
<dbReference type="STRING" id="39946.B8AG09"/>
<dbReference type="Gramene" id="BGIOSGA008713-TA">
    <property type="protein sequence ID" value="BGIOSGA008713-PA"/>
    <property type="gene ID" value="BGIOSGA008713"/>
</dbReference>
<feature type="domain" description="K+ potassium transporter integral membrane" evidence="3">
    <location>
        <begin position="2"/>
        <end position="80"/>
    </location>
</feature>
<evidence type="ECO:0000313" key="5">
    <source>
        <dbReference type="Proteomes" id="UP000007015"/>
    </source>
</evidence>
<name>B8AG09_ORYSI</name>
<sequence length="213" mass="23103">MVILVMLITAILLTLVMLIIWGTHVVLVALYFVPFLLLEATYVSAVCTKILRGGWVPFAVSVALVMVIGWYYGQQRKTEMRRLLAAMGAAEEAAASAAAAAAVPALFVGGRCRHPGALRRCCFSGLHLSGRLVLHLRESHAAFSSAFLVSTVISSGSTSKYEKLAHVIQHNTDWLCGDIMSAAIKDRRRLGRNMHEAGNTKGANGRHHQFCAS</sequence>
<dbReference type="GO" id="GO:0015079">
    <property type="term" value="F:potassium ion transmembrane transporter activity"/>
    <property type="evidence" value="ECO:0007669"/>
    <property type="project" value="InterPro"/>
</dbReference>
<gene>
    <name evidence="4" type="ORF">OsI_08271</name>
</gene>
<dbReference type="PANTHER" id="PTHR30540:SF33">
    <property type="entry name" value="POTASSIUM TRANSPORTER 4-RELATED"/>
    <property type="match status" value="1"/>
</dbReference>
<proteinExistence type="inferred from homology"/>
<keyword evidence="5" id="KW-1185">Reference proteome</keyword>
<accession>B8AG09</accession>
<dbReference type="AlphaFoldDB" id="B8AG09"/>
<dbReference type="PANTHER" id="PTHR30540">
    <property type="entry name" value="OSMOTIC STRESS POTASSIUM TRANSPORTER"/>
    <property type="match status" value="1"/>
</dbReference>
<feature type="transmembrane region" description="Helical" evidence="2">
    <location>
        <begin position="53"/>
        <end position="73"/>
    </location>
</feature>
<dbReference type="EMBL" id="CM000127">
    <property type="protein sequence ID" value="EEC73692.1"/>
    <property type="molecule type" value="Genomic_DNA"/>
</dbReference>
<reference evidence="4 5" key="1">
    <citation type="journal article" date="2005" name="PLoS Biol.">
        <title>The genomes of Oryza sativa: a history of duplications.</title>
        <authorList>
            <person name="Yu J."/>
            <person name="Wang J."/>
            <person name="Lin W."/>
            <person name="Li S."/>
            <person name="Li H."/>
            <person name="Zhou J."/>
            <person name="Ni P."/>
            <person name="Dong W."/>
            <person name="Hu S."/>
            <person name="Zeng C."/>
            <person name="Zhang J."/>
            <person name="Zhang Y."/>
            <person name="Li R."/>
            <person name="Xu Z."/>
            <person name="Li S."/>
            <person name="Li X."/>
            <person name="Zheng H."/>
            <person name="Cong L."/>
            <person name="Lin L."/>
            <person name="Yin J."/>
            <person name="Geng J."/>
            <person name="Li G."/>
            <person name="Shi J."/>
            <person name="Liu J."/>
            <person name="Lv H."/>
            <person name="Li J."/>
            <person name="Wang J."/>
            <person name="Deng Y."/>
            <person name="Ran L."/>
            <person name="Shi X."/>
            <person name="Wang X."/>
            <person name="Wu Q."/>
            <person name="Li C."/>
            <person name="Ren X."/>
            <person name="Wang J."/>
            <person name="Wang X."/>
            <person name="Li D."/>
            <person name="Liu D."/>
            <person name="Zhang X."/>
            <person name="Ji Z."/>
            <person name="Zhao W."/>
            <person name="Sun Y."/>
            <person name="Zhang Z."/>
            <person name="Bao J."/>
            <person name="Han Y."/>
            <person name="Dong L."/>
            <person name="Ji J."/>
            <person name="Chen P."/>
            <person name="Wu S."/>
            <person name="Liu J."/>
            <person name="Xiao Y."/>
            <person name="Bu D."/>
            <person name="Tan J."/>
            <person name="Yang L."/>
            <person name="Ye C."/>
            <person name="Zhang J."/>
            <person name="Xu J."/>
            <person name="Zhou Y."/>
            <person name="Yu Y."/>
            <person name="Zhang B."/>
            <person name="Zhuang S."/>
            <person name="Wei H."/>
            <person name="Liu B."/>
            <person name="Lei M."/>
            <person name="Yu H."/>
            <person name="Li Y."/>
            <person name="Xu H."/>
            <person name="Wei S."/>
            <person name="He X."/>
            <person name="Fang L."/>
            <person name="Zhang Z."/>
            <person name="Zhang Y."/>
            <person name="Huang X."/>
            <person name="Su Z."/>
            <person name="Tong W."/>
            <person name="Li J."/>
            <person name="Tong Z."/>
            <person name="Li S."/>
            <person name="Ye J."/>
            <person name="Wang L."/>
            <person name="Fang L."/>
            <person name="Lei T."/>
            <person name="Chen C."/>
            <person name="Chen H."/>
            <person name="Xu Z."/>
            <person name="Li H."/>
            <person name="Huang H."/>
            <person name="Zhang F."/>
            <person name="Xu H."/>
            <person name="Li N."/>
            <person name="Zhao C."/>
            <person name="Li S."/>
            <person name="Dong L."/>
            <person name="Huang Y."/>
            <person name="Li L."/>
            <person name="Xi Y."/>
            <person name="Qi Q."/>
            <person name="Li W."/>
            <person name="Zhang B."/>
            <person name="Hu W."/>
            <person name="Zhang Y."/>
            <person name="Tian X."/>
            <person name="Jiao Y."/>
            <person name="Liang X."/>
            <person name="Jin J."/>
            <person name="Gao L."/>
            <person name="Zheng W."/>
            <person name="Hao B."/>
            <person name="Liu S."/>
            <person name="Wang W."/>
            <person name="Yuan L."/>
            <person name="Cao M."/>
            <person name="McDermott J."/>
            <person name="Samudrala R."/>
            <person name="Wang J."/>
            <person name="Wong G.K."/>
            <person name="Yang H."/>
        </authorList>
    </citation>
    <scope>NUCLEOTIDE SEQUENCE [LARGE SCALE GENOMIC DNA]</scope>
    <source>
        <strain evidence="5">cv. 93-11</strain>
    </source>
</reference>
<dbReference type="InterPro" id="IPR003855">
    <property type="entry name" value="K+_transporter"/>
</dbReference>
<dbReference type="Pfam" id="PF02705">
    <property type="entry name" value="K_trans"/>
    <property type="match status" value="1"/>
</dbReference>
<evidence type="ECO:0000313" key="4">
    <source>
        <dbReference type="EMBL" id="EEC73692.1"/>
    </source>
</evidence>
<dbReference type="HOGENOM" id="CLU_1296213_0_0_1"/>
<evidence type="ECO:0000259" key="3">
    <source>
        <dbReference type="Pfam" id="PF02705"/>
    </source>
</evidence>
<keyword evidence="2" id="KW-0472">Membrane</keyword>
<comment type="similarity">
    <text evidence="1">Belongs to the HAK/KUP transporter (TC 2.A.72.3) family.</text>
</comment>
<organism evidence="4 5">
    <name type="scientific">Oryza sativa subsp. indica</name>
    <name type="common">Rice</name>
    <dbReference type="NCBI Taxonomy" id="39946"/>
    <lineage>
        <taxon>Eukaryota</taxon>
        <taxon>Viridiplantae</taxon>
        <taxon>Streptophyta</taxon>
        <taxon>Embryophyta</taxon>
        <taxon>Tracheophyta</taxon>
        <taxon>Spermatophyta</taxon>
        <taxon>Magnoliopsida</taxon>
        <taxon>Liliopsida</taxon>
        <taxon>Poales</taxon>
        <taxon>Poaceae</taxon>
        <taxon>BOP clade</taxon>
        <taxon>Oryzoideae</taxon>
        <taxon>Oryzeae</taxon>
        <taxon>Oryzinae</taxon>
        <taxon>Oryza</taxon>
        <taxon>Oryza sativa</taxon>
    </lineage>
</organism>
<keyword evidence="2" id="KW-1133">Transmembrane helix</keyword>
<evidence type="ECO:0000256" key="1">
    <source>
        <dbReference type="ARBA" id="ARBA00008440"/>
    </source>
</evidence>
<protein>
    <recommendedName>
        <fullName evidence="3">K+ potassium transporter integral membrane domain-containing protein</fullName>
    </recommendedName>
</protein>
<dbReference type="GO" id="GO:0016020">
    <property type="term" value="C:membrane"/>
    <property type="evidence" value="ECO:0007669"/>
    <property type="project" value="InterPro"/>
</dbReference>